<dbReference type="GeneID" id="89683867"/>
<dbReference type="Proteomes" id="UP000711178">
    <property type="component" value="Unassembled WGS sequence"/>
</dbReference>
<dbReference type="EMBL" id="JAHDTB010000019">
    <property type="protein sequence ID" value="MBW8289493.1"/>
    <property type="molecule type" value="Genomic_DNA"/>
</dbReference>
<evidence type="ECO:0000313" key="1">
    <source>
        <dbReference type="EMBL" id="MBW8289493.1"/>
    </source>
</evidence>
<comment type="caution">
    <text evidence="1">The sequence shown here is derived from an EMBL/GenBank/DDBJ whole genome shotgun (WGS) entry which is preliminary data.</text>
</comment>
<proteinExistence type="predicted"/>
<dbReference type="RefSeq" id="WP_146008394.1">
    <property type="nucleotide sequence ID" value="NZ_CP142381.1"/>
</dbReference>
<gene>
    <name evidence="1" type="ORF">KIF53_17805</name>
</gene>
<organism evidence="1 2">
    <name type="scientific">Chromobacterium subtsugae</name>
    <dbReference type="NCBI Taxonomy" id="251747"/>
    <lineage>
        <taxon>Bacteria</taxon>
        <taxon>Pseudomonadati</taxon>
        <taxon>Pseudomonadota</taxon>
        <taxon>Betaproteobacteria</taxon>
        <taxon>Neisseriales</taxon>
        <taxon>Chromobacteriaceae</taxon>
        <taxon>Chromobacterium</taxon>
    </lineage>
</organism>
<evidence type="ECO:0000313" key="2">
    <source>
        <dbReference type="Proteomes" id="UP000711178"/>
    </source>
</evidence>
<accession>A0ABS7FHD0</accession>
<keyword evidence="2" id="KW-1185">Reference proteome</keyword>
<name>A0ABS7FHD0_9NEIS</name>
<protein>
    <submittedName>
        <fullName evidence="1">Uncharacterized protein</fullName>
    </submittedName>
</protein>
<reference evidence="1 2" key="1">
    <citation type="submission" date="2021-05" db="EMBL/GenBank/DDBJ databases">
        <title>Draft Whole Genome Sequencing Of Biosensor Chromobacterium violaceum Strain CV026 Reveals A Regulatory RNA In Chromobacterium violaceum Phenotype Regulatory Network.</title>
        <authorList>
            <person name="Hong K.W."/>
            <person name="Chan K.G."/>
            <person name="Chang C.-Y."/>
        </authorList>
    </citation>
    <scope>NUCLEOTIDE SEQUENCE [LARGE SCALE GENOMIC DNA]</scope>
    <source>
        <strain evidence="1 2">ATCC 31532</strain>
    </source>
</reference>
<sequence length="83" mass="9120">MILSRNDIVTPMREAFAISDGKNENSAGFGGFSKVIYSANHGGRRVFSGFFGGSIKMQTAYLNENQRLADNSVKFFNFSQKSG</sequence>